<organism evidence="6">
    <name type="scientific">marine metagenome</name>
    <dbReference type="NCBI Taxonomy" id="408172"/>
    <lineage>
        <taxon>unclassified sequences</taxon>
        <taxon>metagenomes</taxon>
        <taxon>ecological metagenomes</taxon>
    </lineage>
</organism>
<dbReference type="InterPro" id="IPR041715">
    <property type="entry name" value="HisRS-like_core"/>
</dbReference>
<dbReference type="InterPro" id="IPR036621">
    <property type="entry name" value="Anticodon-bd_dom_sf"/>
</dbReference>
<dbReference type="SUPFAM" id="SSF52954">
    <property type="entry name" value="Class II aaRS ABD-related"/>
    <property type="match status" value="1"/>
</dbReference>
<dbReference type="SUPFAM" id="SSF55681">
    <property type="entry name" value="Class II aaRS and biotin synthetases"/>
    <property type="match status" value="1"/>
</dbReference>
<protein>
    <recommendedName>
        <fullName evidence="1">histidine--tRNA ligase</fullName>
        <ecNumber evidence="1">6.1.1.21</ecNumber>
    </recommendedName>
</protein>
<dbReference type="EMBL" id="UINC01000969">
    <property type="protein sequence ID" value="SUZ65840.1"/>
    <property type="molecule type" value="Genomic_DNA"/>
</dbReference>
<evidence type="ECO:0000259" key="4">
    <source>
        <dbReference type="Pfam" id="PF03129"/>
    </source>
</evidence>
<evidence type="ECO:0000259" key="5">
    <source>
        <dbReference type="Pfam" id="PF13393"/>
    </source>
</evidence>
<reference evidence="6" key="1">
    <citation type="submission" date="2018-05" db="EMBL/GenBank/DDBJ databases">
        <authorList>
            <person name="Lanie J.A."/>
            <person name="Ng W.-L."/>
            <person name="Kazmierczak K.M."/>
            <person name="Andrzejewski T.M."/>
            <person name="Davidsen T.M."/>
            <person name="Wayne K.J."/>
            <person name="Tettelin H."/>
            <person name="Glass J.I."/>
            <person name="Rusch D."/>
            <person name="Podicherti R."/>
            <person name="Tsui H.-C.T."/>
            <person name="Winkler M.E."/>
        </authorList>
    </citation>
    <scope>NUCLEOTIDE SEQUENCE</scope>
</reference>
<name>A0A381PFX8_9ZZZZ</name>
<evidence type="ECO:0000313" key="6">
    <source>
        <dbReference type="EMBL" id="SUZ65840.1"/>
    </source>
</evidence>
<evidence type="ECO:0000256" key="1">
    <source>
        <dbReference type="ARBA" id="ARBA00012815"/>
    </source>
</evidence>
<sequence length="269" mass="30542">NDRRILEDVAKKIGVENFSDFAIIIDKIDKIGLDEVITQLKGKGLKEDSIGILKDFFSLTESTERKIEKIKNNIDSNSFDELLNIISAISKTKLKVLEIDFDLSLARGLSYYTGIILEVSSPESFSIGSIAGGGRYDNLIQVGNNNLSGFGLSFGFDRIYMILEELNLFPDAINNEKTFLFINFDNKISEEILNYIKNLRYEGIICELYPKSVKIKKQLDYANKKNFDFVVLIGEDEIKNNSFVLKNMSSGNQVSYNIDKIEKEIKKLI</sequence>
<dbReference type="PANTHER" id="PTHR11476:SF7">
    <property type="entry name" value="HISTIDINE--TRNA LIGASE"/>
    <property type="match status" value="1"/>
</dbReference>
<dbReference type="Gene3D" id="3.30.930.10">
    <property type="entry name" value="Bira Bifunctional Protein, Domain 2"/>
    <property type="match status" value="1"/>
</dbReference>
<proteinExistence type="predicted"/>
<comment type="catalytic activity">
    <reaction evidence="3">
        <text>tRNA(His) + L-histidine + ATP = L-histidyl-tRNA(His) + AMP + diphosphate + H(+)</text>
        <dbReference type="Rhea" id="RHEA:17313"/>
        <dbReference type="Rhea" id="RHEA-COMP:9665"/>
        <dbReference type="Rhea" id="RHEA-COMP:9689"/>
        <dbReference type="ChEBI" id="CHEBI:15378"/>
        <dbReference type="ChEBI" id="CHEBI:30616"/>
        <dbReference type="ChEBI" id="CHEBI:33019"/>
        <dbReference type="ChEBI" id="CHEBI:57595"/>
        <dbReference type="ChEBI" id="CHEBI:78442"/>
        <dbReference type="ChEBI" id="CHEBI:78527"/>
        <dbReference type="ChEBI" id="CHEBI:456215"/>
        <dbReference type="EC" id="6.1.1.21"/>
    </reaction>
</comment>
<dbReference type="InterPro" id="IPR045864">
    <property type="entry name" value="aa-tRNA-synth_II/BPL/LPL"/>
</dbReference>
<evidence type="ECO:0000256" key="2">
    <source>
        <dbReference type="ARBA" id="ARBA00022741"/>
    </source>
</evidence>
<dbReference type="Pfam" id="PF13393">
    <property type="entry name" value="tRNA-synt_His"/>
    <property type="match status" value="1"/>
</dbReference>
<dbReference type="Gene3D" id="3.40.50.800">
    <property type="entry name" value="Anticodon-binding domain"/>
    <property type="match status" value="1"/>
</dbReference>
<dbReference type="InterPro" id="IPR004154">
    <property type="entry name" value="Anticodon-bd"/>
</dbReference>
<dbReference type="GO" id="GO:0000166">
    <property type="term" value="F:nucleotide binding"/>
    <property type="evidence" value="ECO:0007669"/>
    <property type="project" value="UniProtKB-KW"/>
</dbReference>
<dbReference type="GO" id="GO:0004821">
    <property type="term" value="F:histidine-tRNA ligase activity"/>
    <property type="evidence" value="ECO:0007669"/>
    <property type="project" value="UniProtKB-EC"/>
</dbReference>
<dbReference type="PANTHER" id="PTHR11476">
    <property type="entry name" value="HISTIDYL-TRNA SYNTHETASE"/>
    <property type="match status" value="1"/>
</dbReference>
<gene>
    <name evidence="6" type="ORF">METZ01_LOCUS18694</name>
</gene>
<evidence type="ECO:0000256" key="3">
    <source>
        <dbReference type="ARBA" id="ARBA00047639"/>
    </source>
</evidence>
<dbReference type="EC" id="6.1.1.21" evidence="1"/>
<feature type="domain" description="Anticodon-binding" evidence="4">
    <location>
        <begin position="185"/>
        <end position="267"/>
    </location>
</feature>
<accession>A0A381PFX8</accession>
<feature type="non-terminal residue" evidence="6">
    <location>
        <position position="1"/>
    </location>
</feature>
<feature type="domain" description="Class II Histidinyl-tRNA synthetase (HisRS)-like catalytic core" evidence="5">
    <location>
        <begin position="34"/>
        <end position="158"/>
    </location>
</feature>
<keyword evidence="2" id="KW-0547">Nucleotide-binding</keyword>
<dbReference type="Pfam" id="PF03129">
    <property type="entry name" value="HGTP_anticodon"/>
    <property type="match status" value="1"/>
</dbReference>
<dbReference type="AlphaFoldDB" id="A0A381PFX8"/>